<protein>
    <submittedName>
        <fullName evidence="2">Uncharacterized protein</fullName>
    </submittedName>
</protein>
<organism evidence="3">
    <name type="scientific">Ajellomyces capsulatus (strain H88)</name>
    <name type="common">Darling's disease fungus</name>
    <name type="synonym">Histoplasma capsulatum</name>
    <dbReference type="NCBI Taxonomy" id="544711"/>
    <lineage>
        <taxon>Eukaryota</taxon>
        <taxon>Fungi</taxon>
        <taxon>Dikarya</taxon>
        <taxon>Ascomycota</taxon>
        <taxon>Pezizomycotina</taxon>
        <taxon>Eurotiomycetes</taxon>
        <taxon>Eurotiomycetidae</taxon>
        <taxon>Onygenales</taxon>
        <taxon>Ajellomycetaceae</taxon>
        <taxon>Histoplasma</taxon>
    </lineage>
</organism>
<feature type="transmembrane region" description="Helical" evidence="1">
    <location>
        <begin position="92"/>
        <end position="114"/>
    </location>
</feature>
<proteinExistence type="predicted"/>
<dbReference type="Proteomes" id="UP000008142">
    <property type="component" value="Unassembled WGS sequence"/>
</dbReference>
<reference evidence="3" key="1">
    <citation type="submission" date="2008-07" db="EMBL/GenBank/DDBJ databases">
        <title>Annotation of Ajellomyces capsulatus strain H88.</title>
        <authorList>
            <person name="Champion M."/>
            <person name="Cuomo C."/>
            <person name="Ma L.-J."/>
            <person name="Henn M.R."/>
            <person name="Sil A."/>
            <person name="Goldman B."/>
            <person name="Young S.K."/>
            <person name="Kodira C.D."/>
            <person name="Zeng Q."/>
            <person name="Koehrsen M."/>
            <person name="Alvarado L."/>
            <person name="Berlin A."/>
            <person name="Borenstein D."/>
            <person name="Chen Z."/>
            <person name="Engels R."/>
            <person name="Freedman E."/>
            <person name="Gellesch M."/>
            <person name="Goldberg J."/>
            <person name="Griggs A."/>
            <person name="Gujja S."/>
            <person name="Heiman D."/>
            <person name="Hepburn T."/>
            <person name="Howarth C."/>
            <person name="Jen D."/>
            <person name="Larson L."/>
            <person name="Lewis B."/>
            <person name="Mehta T."/>
            <person name="Park D."/>
            <person name="Pearson M."/>
            <person name="Roberts A."/>
            <person name="Saif S."/>
            <person name="Shea T."/>
            <person name="Shenoy N."/>
            <person name="Sisk P."/>
            <person name="Stolte C."/>
            <person name="Sykes S."/>
            <person name="Walk T."/>
            <person name="White J."/>
            <person name="Yandava C."/>
            <person name="Klein B."/>
            <person name="McEwen J.G."/>
            <person name="Puccia R."/>
            <person name="Goldman G.H."/>
            <person name="Felipe M.S."/>
            <person name="Nino-Vega G."/>
            <person name="San-Blas G."/>
            <person name="Taylor J."/>
            <person name="Mendoza L."/>
            <person name="Galagan J."/>
            <person name="Nusbaum C."/>
            <person name="Birren B."/>
        </authorList>
    </citation>
    <scope>NUCLEOTIDE SEQUENCE [LARGE SCALE GENOMIC DNA]</scope>
    <source>
        <strain evidence="3">H88</strain>
    </source>
</reference>
<evidence type="ECO:0000313" key="2">
    <source>
        <dbReference type="EMBL" id="EGC46752.1"/>
    </source>
</evidence>
<keyword evidence="1" id="KW-0812">Transmembrane</keyword>
<sequence>MDDSSLYALISQIRHSDFPEEWKELIIGGVDQKVLWLEDGSASAGYQHILKHAVEFEELGITKDQLAELAEAATTVGYLSGMQDHRQPGRPIFALSFYGKLVAVAILIGSNGFVVGMNRSSLNRCLEKNNIRQDELADLASWPEVKE</sequence>
<dbReference type="VEuPathDB" id="FungiDB:I7I53_00002"/>
<name>F0UN83_AJEC8</name>
<dbReference type="EMBL" id="DS990640">
    <property type="protein sequence ID" value="EGC46752.1"/>
    <property type="molecule type" value="Genomic_DNA"/>
</dbReference>
<gene>
    <name evidence="2" type="ORF">HCEG_05967</name>
</gene>
<dbReference type="HOGENOM" id="CLU_1767514_0_0_1"/>
<keyword evidence="1" id="KW-0472">Membrane</keyword>
<evidence type="ECO:0000313" key="3">
    <source>
        <dbReference type="Proteomes" id="UP000008142"/>
    </source>
</evidence>
<accession>F0UN83</accession>
<keyword evidence="1" id="KW-1133">Transmembrane helix</keyword>
<dbReference type="OrthoDB" id="4847299at2759"/>
<evidence type="ECO:0000256" key="1">
    <source>
        <dbReference type="SAM" id="Phobius"/>
    </source>
</evidence>
<dbReference type="AlphaFoldDB" id="F0UN83"/>